<dbReference type="CDD" id="cd06529">
    <property type="entry name" value="S24_LexA-like"/>
    <property type="match status" value="1"/>
</dbReference>
<feature type="domain" description="Peptidase S24/S26A/S26B/S26C" evidence="1">
    <location>
        <begin position="104"/>
        <end position="183"/>
    </location>
</feature>
<organism evidence="2 3">
    <name type="scientific">Sphingomonas gellani</name>
    <dbReference type="NCBI Taxonomy" id="1166340"/>
    <lineage>
        <taxon>Bacteria</taxon>
        <taxon>Pseudomonadati</taxon>
        <taxon>Pseudomonadota</taxon>
        <taxon>Alphaproteobacteria</taxon>
        <taxon>Sphingomonadales</taxon>
        <taxon>Sphingomonadaceae</taxon>
        <taxon>Sphingomonas</taxon>
    </lineage>
</organism>
<dbReference type="SUPFAM" id="SSF51306">
    <property type="entry name" value="LexA/Signal peptidase"/>
    <property type="match status" value="1"/>
</dbReference>
<dbReference type="EMBL" id="FOCF01000003">
    <property type="protein sequence ID" value="SEM88712.1"/>
    <property type="molecule type" value="Genomic_DNA"/>
</dbReference>
<dbReference type="InterPro" id="IPR015927">
    <property type="entry name" value="Peptidase_S24_S26A/B/C"/>
</dbReference>
<reference evidence="3" key="1">
    <citation type="submission" date="2016-10" db="EMBL/GenBank/DDBJ databases">
        <authorList>
            <person name="Varghese N."/>
            <person name="Submissions S."/>
        </authorList>
    </citation>
    <scope>NUCLEOTIDE SEQUENCE [LARGE SCALE GENOMIC DNA]</scope>
    <source>
        <strain evidence="3">S6-262</strain>
    </source>
</reference>
<evidence type="ECO:0000313" key="2">
    <source>
        <dbReference type="EMBL" id="SEM88712.1"/>
    </source>
</evidence>
<gene>
    <name evidence="2" type="ORF">SAMN05192583_1408</name>
</gene>
<sequence length="209" mass="23642">MALNDIKRRGSANHATITKLLDAIGVTFGEFEAGVRQPEKEAPPAEARAPYLAFRGQDRPRDIPIVGTALCADIEVEDDGLLHSVEGMEMHLNDVIDYARRPLVLDGRRDIYALYFRGVSMAPRYEPGELAYVDPRRPPTTGEYVVAQLRAADGDEGERIFTVMAKRLVRQTAQYFEFEQFNPAGTFRVERARVAHLHRIIPWDELVTF</sequence>
<dbReference type="AlphaFoldDB" id="A0A1H8C139"/>
<evidence type="ECO:0000259" key="1">
    <source>
        <dbReference type="Pfam" id="PF00717"/>
    </source>
</evidence>
<name>A0A1H8C139_9SPHN</name>
<accession>A0A1H8C139</accession>
<proteinExistence type="predicted"/>
<dbReference type="Proteomes" id="UP000199206">
    <property type="component" value="Unassembled WGS sequence"/>
</dbReference>
<dbReference type="Pfam" id="PF00717">
    <property type="entry name" value="Peptidase_S24"/>
    <property type="match status" value="1"/>
</dbReference>
<dbReference type="Gene3D" id="2.10.109.10">
    <property type="entry name" value="Umud Fragment, subunit A"/>
    <property type="match status" value="1"/>
</dbReference>
<keyword evidence="3" id="KW-1185">Reference proteome</keyword>
<protein>
    <submittedName>
        <fullName evidence="2">Peptidase S24-like</fullName>
    </submittedName>
</protein>
<dbReference type="STRING" id="1166340.SAMN05192583_1408"/>
<evidence type="ECO:0000313" key="3">
    <source>
        <dbReference type="Proteomes" id="UP000199206"/>
    </source>
</evidence>
<dbReference type="InterPro" id="IPR036286">
    <property type="entry name" value="LexA/Signal_pep-like_sf"/>
</dbReference>
<dbReference type="InterPro" id="IPR039418">
    <property type="entry name" value="LexA-like"/>
</dbReference>